<dbReference type="OrthoDB" id="190810at2"/>
<dbReference type="Pfam" id="PF03704">
    <property type="entry name" value="BTAD"/>
    <property type="match status" value="1"/>
</dbReference>
<protein>
    <recommendedName>
        <fullName evidence="1">Bacterial transcriptional activator domain-containing protein</fullName>
    </recommendedName>
</protein>
<keyword evidence="3" id="KW-1185">Reference proteome</keyword>
<dbReference type="GO" id="GO:0003677">
    <property type="term" value="F:DNA binding"/>
    <property type="evidence" value="ECO:0007669"/>
    <property type="project" value="InterPro"/>
</dbReference>
<dbReference type="SUPFAM" id="SSF46894">
    <property type="entry name" value="C-terminal effector domain of the bipartite response regulators"/>
    <property type="match status" value="1"/>
</dbReference>
<gene>
    <name evidence="2" type="ORF">DA075_19180</name>
</gene>
<proteinExistence type="predicted"/>
<dbReference type="InterPro" id="IPR036388">
    <property type="entry name" value="WH-like_DNA-bd_sf"/>
</dbReference>
<organism evidence="2 3">
    <name type="scientific">Methylobacterium currus</name>
    <dbReference type="NCBI Taxonomy" id="2051553"/>
    <lineage>
        <taxon>Bacteria</taxon>
        <taxon>Pseudomonadati</taxon>
        <taxon>Pseudomonadota</taxon>
        <taxon>Alphaproteobacteria</taxon>
        <taxon>Hyphomicrobiales</taxon>
        <taxon>Methylobacteriaceae</taxon>
        <taxon>Methylobacterium</taxon>
    </lineage>
</organism>
<sequence>MLQVRLLGCFALEQSQRDQSAVLGRNGRRLAAYLFAYPNRSHRRDKLIDLFWTESAPDQGRTAFSTALWKIKRTIGASGRQMALHAVGQNVVLEIAKPAIVDAHRFASDIEVALSASCADSIRPAIELYSGAFLEEFDGDWVLEERERLEVLYVRALTLMMRQAANQSRYEDALCCARRILATDPMRESAQRATMLLYTLNGQRGQAIRQFERCRATLREECGVDPMPETRSLDLMIRSGAVFERIPTLLNETFGTGG</sequence>
<accession>A0A2R4WMJ0</accession>
<dbReference type="Gene3D" id="1.10.10.10">
    <property type="entry name" value="Winged helix-like DNA-binding domain superfamily/Winged helix DNA-binding domain"/>
    <property type="match status" value="1"/>
</dbReference>
<evidence type="ECO:0000259" key="1">
    <source>
        <dbReference type="SMART" id="SM01043"/>
    </source>
</evidence>
<name>A0A2R4WMJ0_9HYPH</name>
<evidence type="ECO:0000313" key="3">
    <source>
        <dbReference type="Proteomes" id="UP000244755"/>
    </source>
</evidence>
<dbReference type="KEGG" id="mee:DA075_19180"/>
<dbReference type="PANTHER" id="PTHR35807">
    <property type="entry name" value="TRANSCRIPTIONAL REGULATOR REDD-RELATED"/>
    <property type="match status" value="1"/>
</dbReference>
<dbReference type="SUPFAM" id="SSF48452">
    <property type="entry name" value="TPR-like"/>
    <property type="match status" value="1"/>
</dbReference>
<evidence type="ECO:0000313" key="2">
    <source>
        <dbReference type="EMBL" id="AWB22767.1"/>
    </source>
</evidence>
<dbReference type="InterPro" id="IPR011990">
    <property type="entry name" value="TPR-like_helical_dom_sf"/>
</dbReference>
<dbReference type="AlphaFoldDB" id="A0A2R4WMJ0"/>
<reference evidence="2 3" key="1">
    <citation type="submission" date="2018-04" db="EMBL/GenBank/DDBJ databases">
        <title>Methylobacterium sp. PR1016A genome.</title>
        <authorList>
            <person name="Park W."/>
        </authorList>
    </citation>
    <scope>NUCLEOTIDE SEQUENCE [LARGE SCALE GENOMIC DNA]</scope>
    <source>
        <strain evidence="2 3">PR1016A</strain>
    </source>
</reference>
<dbReference type="InterPro" id="IPR051677">
    <property type="entry name" value="AfsR-DnrI-RedD_regulator"/>
</dbReference>
<dbReference type="Proteomes" id="UP000244755">
    <property type="component" value="Chromosome 1"/>
</dbReference>
<feature type="domain" description="Bacterial transcriptional activator" evidence="1">
    <location>
        <begin position="101"/>
        <end position="238"/>
    </location>
</feature>
<dbReference type="InterPro" id="IPR016032">
    <property type="entry name" value="Sig_transdc_resp-reg_C-effctor"/>
</dbReference>
<dbReference type="EMBL" id="CP028843">
    <property type="protein sequence ID" value="AWB22767.1"/>
    <property type="molecule type" value="Genomic_DNA"/>
</dbReference>
<dbReference type="SMART" id="SM01043">
    <property type="entry name" value="BTAD"/>
    <property type="match status" value="1"/>
</dbReference>
<dbReference type="GO" id="GO:0006355">
    <property type="term" value="P:regulation of DNA-templated transcription"/>
    <property type="evidence" value="ECO:0007669"/>
    <property type="project" value="InterPro"/>
</dbReference>
<dbReference type="RefSeq" id="WP_099954567.1">
    <property type="nucleotide sequence ID" value="NZ_CP028843.1"/>
</dbReference>
<dbReference type="Gene3D" id="1.25.40.10">
    <property type="entry name" value="Tetratricopeptide repeat domain"/>
    <property type="match status" value="1"/>
</dbReference>
<dbReference type="InterPro" id="IPR005158">
    <property type="entry name" value="BTAD"/>
</dbReference>